<dbReference type="Pfam" id="PF00067">
    <property type="entry name" value="p450"/>
    <property type="match status" value="1"/>
</dbReference>
<evidence type="ECO:0000256" key="3">
    <source>
        <dbReference type="ARBA" id="ARBA00022617"/>
    </source>
</evidence>
<accession>A0ABQ8GD31</accession>
<dbReference type="PANTHER" id="PTHR46206:SF2">
    <property type="entry name" value="CYTOCHROME P450 MONOOXYGENASE AUSG-RELATED"/>
    <property type="match status" value="1"/>
</dbReference>
<proteinExistence type="inferred from homology"/>
<evidence type="ECO:0000256" key="1">
    <source>
        <dbReference type="ARBA" id="ARBA00001971"/>
    </source>
</evidence>
<comment type="cofactor">
    <cofactor evidence="1">
        <name>heme</name>
        <dbReference type="ChEBI" id="CHEBI:30413"/>
    </cofactor>
</comment>
<evidence type="ECO:0000313" key="9">
    <source>
        <dbReference type="Proteomes" id="UP000774617"/>
    </source>
</evidence>
<dbReference type="EMBL" id="JAGTJR010000014">
    <property type="protein sequence ID" value="KAH7049432.1"/>
    <property type="molecule type" value="Genomic_DNA"/>
</dbReference>
<keyword evidence="7" id="KW-0503">Monooxygenase</keyword>
<keyword evidence="4" id="KW-0479">Metal-binding</keyword>
<evidence type="ECO:0000256" key="2">
    <source>
        <dbReference type="ARBA" id="ARBA00010617"/>
    </source>
</evidence>
<evidence type="ECO:0000256" key="5">
    <source>
        <dbReference type="ARBA" id="ARBA00023002"/>
    </source>
</evidence>
<protein>
    <submittedName>
        <fullName evidence="8">Cytochrome P450</fullName>
    </submittedName>
</protein>
<evidence type="ECO:0000256" key="7">
    <source>
        <dbReference type="ARBA" id="ARBA00023033"/>
    </source>
</evidence>
<dbReference type="InterPro" id="IPR036396">
    <property type="entry name" value="Cyt_P450_sf"/>
</dbReference>
<dbReference type="Proteomes" id="UP000774617">
    <property type="component" value="Unassembled WGS sequence"/>
</dbReference>
<keyword evidence="3" id="KW-0349">Heme</keyword>
<organism evidence="8 9">
    <name type="scientific">Macrophomina phaseolina</name>
    <dbReference type="NCBI Taxonomy" id="35725"/>
    <lineage>
        <taxon>Eukaryota</taxon>
        <taxon>Fungi</taxon>
        <taxon>Dikarya</taxon>
        <taxon>Ascomycota</taxon>
        <taxon>Pezizomycotina</taxon>
        <taxon>Dothideomycetes</taxon>
        <taxon>Dothideomycetes incertae sedis</taxon>
        <taxon>Botryosphaeriales</taxon>
        <taxon>Botryosphaeriaceae</taxon>
        <taxon>Macrophomina</taxon>
    </lineage>
</organism>
<gene>
    <name evidence="8" type="ORF">B0J12DRAFT_700065</name>
</gene>
<sequence>MAVSSLLSALLSNSCLKETQRVHPASALLMNREALQAVPLSDGTCIPKGAMLDIPTYPMHTPNDHLYHNADKYDGRRFLALRADNDSKWQFVMTSPEHYGFGHGKQFWWVFLFTKMASTEMGVCGSVLTFVFPCASPGRFFASNEIKILAAHMLLMFDWQFAEGDEPKRMSMIDGEFAPDPAQKIWVKSRVPEVDLQGH</sequence>
<reference evidence="8 9" key="1">
    <citation type="journal article" date="2021" name="Nat. Commun.">
        <title>Genetic determinants of endophytism in the Arabidopsis root mycobiome.</title>
        <authorList>
            <person name="Mesny F."/>
            <person name="Miyauchi S."/>
            <person name="Thiergart T."/>
            <person name="Pickel B."/>
            <person name="Atanasova L."/>
            <person name="Karlsson M."/>
            <person name="Huettel B."/>
            <person name="Barry K.W."/>
            <person name="Haridas S."/>
            <person name="Chen C."/>
            <person name="Bauer D."/>
            <person name="Andreopoulos W."/>
            <person name="Pangilinan J."/>
            <person name="LaButti K."/>
            <person name="Riley R."/>
            <person name="Lipzen A."/>
            <person name="Clum A."/>
            <person name="Drula E."/>
            <person name="Henrissat B."/>
            <person name="Kohler A."/>
            <person name="Grigoriev I.V."/>
            <person name="Martin F.M."/>
            <person name="Hacquard S."/>
        </authorList>
    </citation>
    <scope>NUCLEOTIDE SEQUENCE [LARGE SCALE GENOMIC DNA]</scope>
    <source>
        <strain evidence="8 9">MPI-SDFR-AT-0080</strain>
    </source>
</reference>
<evidence type="ECO:0000313" key="8">
    <source>
        <dbReference type="EMBL" id="KAH7049432.1"/>
    </source>
</evidence>
<dbReference type="InterPro" id="IPR001128">
    <property type="entry name" value="Cyt_P450"/>
</dbReference>
<comment type="similarity">
    <text evidence="2">Belongs to the cytochrome P450 family.</text>
</comment>
<keyword evidence="9" id="KW-1185">Reference proteome</keyword>
<evidence type="ECO:0000256" key="4">
    <source>
        <dbReference type="ARBA" id="ARBA00022723"/>
    </source>
</evidence>
<comment type="caution">
    <text evidence="8">The sequence shown here is derived from an EMBL/GenBank/DDBJ whole genome shotgun (WGS) entry which is preliminary data.</text>
</comment>
<name>A0ABQ8GD31_9PEZI</name>
<keyword evidence="5" id="KW-0560">Oxidoreductase</keyword>
<keyword evidence="6" id="KW-0408">Iron</keyword>
<dbReference type="SUPFAM" id="SSF48264">
    <property type="entry name" value="Cytochrome P450"/>
    <property type="match status" value="1"/>
</dbReference>
<evidence type="ECO:0000256" key="6">
    <source>
        <dbReference type="ARBA" id="ARBA00023004"/>
    </source>
</evidence>
<dbReference type="PANTHER" id="PTHR46206">
    <property type="entry name" value="CYTOCHROME P450"/>
    <property type="match status" value="1"/>
</dbReference>
<dbReference type="Gene3D" id="1.10.630.10">
    <property type="entry name" value="Cytochrome P450"/>
    <property type="match status" value="1"/>
</dbReference>